<reference evidence="14" key="2">
    <citation type="submission" date="2016-03" db="EMBL/GenBank/DDBJ databases">
        <authorList>
            <person name="Loux Valentin"/>
        </authorList>
    </citation>
    <scope>NUCLEOTIDE SEQUENCE [LARGE SCALE GENOMIC DNA]</scope>
    <source>
        <strain evidence="14">C1</strain>
    </source>
</reference>
<dbReference type="NCBIfam" id="TIGR00150">
    <property type="entry name" value="T6A_YjeE"/>
    <property type="match status" value="1"/>
</dbReference>
<evidence type="ECO:0000256" key="8">
    <source>
        <dbReference type="ARBA" id="ARBA00022840"/>
    </source>
</evidence>
<accession>A0A098EFY6</accession>
<sequence length="144" mass="16210">MLSCRYEGLDLLSLRRVARELAGSLRGGMVVALRGNLGVGKTAFSREIIDCFSGEDFLGSPTFSLVHEYSTPAFSLYHVDLYRLSTLKEVQEVGFFDFCDNNLVLVEWPDILDGVVPFDVNVRITHSSDIEEMVRDVEIEWSKA</sequence>
<dbReference type="InterPro" id="IPR027417">
    <property type="entry name" value="P-loop_NTPase"/>
</dbReference>
<comment type="similarity">
    <text evidence="2">Belongs to the TsaE family.</text>
</comment>
<dbReference type="EMBL" id="FLLR01000019">
    <property type="protein sequence ID" value="SBO14265.1"/>
    <property type="molecule type" value="Genomic_DNA"/>
</dbReference>
<evidence type="ECO:0000313" key="14">
    <source>
        <dbReference type="Proteomes" id="UP000078419"/>
    </source>
</evidence>
<dbReference type="PANTHER" id="PTHR33540">
    <property type="entry name" value="TRNA THREONYLCARBAMOYLADENOSINE BIOSYNTHESIS PROTEIN TSAE"/>
    <property type="match status" value="1"/>
</dbReference>
<keyword evidence="4" id="KW-0963">Cytoplasm</keyword>
<organism evidence="11 13">
    <name type="scientific">Anaplasma phagocytophilum</name>
    <name type="common">Ehrlichia phagocytophila</name>
    <dbReference type="NCBI Taxonomy" id="948"/>
    <lineage>
        <taxon>Bacteria</taxon>
        <taxon>Pseudomonadati</taxon>
        <taxon>Pseudomonadota</taxon>
        <taxon>Alphaproteobacteria</taxon>
        <taxon>Rickettsiales</taxon>
        <taxon>Anaplasmataceae</taxon>
        <taxon>Anaplasma</taxon>
        <taxon>phagocytophilum group</taxon>
    </lineage>
</organism>
<evidence type="ECO:0000256" key="4">
    <source>
        <dbReference type="ARBA" id="ARBA00022490"/>
    </source>
</evidence>
<reference evidence="12" key="3">
    <citation type="submission" date="2016-03" db="EMBL/GenBank/DDBJ databases">
        <authorList>
            <person name="Loux V."/>
        </authorList>
    </citation>
    <scope>NUCLEOTIDE SEQUENCE</scope>
    <source>
        <strain evidence="12">C1</strain>
    </source>
</reference>
<keyword evidence="7" id="KW-0547">Nucleotide-binding</keyword>
<proteinExistence type="inferred from homology"/>
<gene>
    <name evidence="11" type="primary">rsib_orf.705</name>
    <name evidence="12" type="synonym">tsaE</name>
    <name evidence="12" type="ORF">ANAPC1_00612</name>
    <name evidence="11" type="ORF">ANAPHAGO_00184</name>
</gene>
<dbReference type="GO" id="GO:0046872">
    <property type="term" value="F:metal ion binding"/>
    <property type="evidence" value="ECO:0007669"/>
    <property type="project" value="UniProtKB-KW"/>
</dbReference>
<evidence type="ECO:0000313" key="11">
    <source>
        <dbReference type="EMBL" id="CEG20697.1"/>
    </source>
</evidence>
<evidence type="ECO:0000256" key="2">
    <source>
        <dbReference type="ARBA" id="ARBA00007599"/>
    </source>
</evidence>
<keyword evidence="5" id="KW-0819">tRNA processing</keyword>
<dbReference type="PANTHER" id="PTHR33540:SF2">
    <property type="entry name" value="TRNA THREONYLCARBAMOYLADENOSINE BIOSYNTHESIS PROTEIN TSAE"/>
    <property type="match status" value="1"/>
</dbReference>
<dbReference type="Gene3D" id="3.40.50.300">
    <property type="entry name" value="P-loop containing nucleotide triphosphate hydrolases"/>
    <property type="match status" value="1"/>
</dbReference>
<dbReference type="GO" id="GO:0002949">
    <property type="term" value="P:tRNA threonylcarbamoyladenosine modification"/>
    <property type="evidence" value="ECO:0007669"/>
    <property type="project" value="InterPro"/>
</dbReference>
<dbReference type="Proteomes" id="UP000055047">
    <property type="component" value="Unassembled WGS sequence"/>
</dbReference>
<evidence type="ECO:0000256" key="10">
    <source>
        <dbReference type="ARBA" id="ARBA00032441"/>
    </source>
</evidence>
<keyword evidence="6" id="KW-0479">Metal-binding</keyword>
<dbReference type="Proteomes" id="UP000078419">
    <property type="component" value="Unassembled WGS sequence"/>
</dbReference>
<evidence type="ECO:0000256" key="7">
    <source>
        <dbReference type="ARBA" id="ARBA00022741"/>
    </source>
</evidence>
<dbReference type="SUPFAM" id="SSF52540">
    <property type="entry name" value="P-loop containing nucleoside triphosphate hydrolases"/>
    <property type="match status" value="1"/>
</dbReference>
<dbReference type="GO" id="GO:0005524">
    <property type="term" value="F:ATP binding"/>
    <property type="evidence" value="ECO:0007669"/>
    <property type="project" value="UniProtKB-KW"/>
</dbReference>
<dbReference type="AlphaFoldDB" id="A0A098EFY6"/>
<dbReference type="EMBL" id="CCXQ01000062">
    <property type="protein sequence ID" value="CEG20697.1"/>
    <property type="molecule type" value="Genomic_DNA"/>
</dbReference>
<evidence type="ECO:0000256" key="3">
    <source>
        <dbReference type="ARBA" id="ARBA00019010"/>
    </source>
</evidence>
<evidence type="ECO:0000256" key="9">
    <source>
        <dbReference type="ARBA" id="ARBA00022842"/>
    </source>
</evidence>
<reference evidence="11 13" key="1">
    <citation type="submission" date="2014-09" db="EMBL/GenBank/DDBJ databases">
        <authorList>
            <person name="Loux Valentin"/>
            <person name="Dugat Thibaut"/>
        </authorList>
    </citation>
    <scope>NUCLEOTIDE SEQUENCE [LARGE SCALE GENOMIC DNA]</scope>
    <source>
        <strain evidence="11 13">BOV-10_179</strain>
    </source>
</reference>
<name>A0A098EFY6_ANAPH</name>
<evidence type="ECO:0000256" key="1">
    <source>
        <dbReference type="ARBA" id="ARBA00004496"/>
    </source>
</evidence>
<dbReference type="InterPro" id="IPR003442">
    <property type="entry name" value="T6A_TsaE"/>
</dbReference>
<evidence type="ECO:0000256" key="5">
    <source>
        <dbReference type="ARBA" id="ARBA00022694"/>
    </source>
</evidence>
<comment type="subcellular location">
    <subcellularLocation>
        <location evidence="1">Cytoplasm</location>
    </subcellularLocation>
</comment>
<evidence type="ECO:0000313" key="12">
    <source>
        <dbReference type="EMBL" id="SBO14265.1"/>
    </source>
</evidence>
<keyword evidence="8" id="KW-0067">ATP-binding</keyword>
<protein>
    <recommendedName>
        <fullName evidence="3">tRNA threonylcarbamoyladenosine biosynthesis protein TsaE</fullName>
    </recommendedName>
    <alternativeName>
        <fullName evidence="10">t(6)A37 threonylcarbamoyladenosine biosynthesis protein TsaE</fullName>
    </alternativeName>
</protein>
<evidence type="ECO:0000256" key="6">
    <source>
        <dbReference type="ARBA" id="ARBA00022723"/>
    </source>
</evidence>
<dbReference type="RefSeq" id="WP_045895537.1">
    <property type="nucleotide sequence ID" value="NZ_CCXQ01000062.1"/>
</dbReference>
<dbReference type="GO" id="GO:0005737">
    <property type="term" value="C:cytoplasm"/>
    <property type="evidence" value="ECO:0007669"/>
    <property type="project" value="UniProtKB-SubCell"/>
</dbReference>
<dbReference type="Pfam" id="PF02367">
    <property type="entry name" value="TsaE"/>
    <property type="match status" value="1"/>
</dbReference>
<evidence type="ECO:0000313" key="13">
    <source>
        <dbReference type="Proteomes" id="UP000055047"/>
    </source>
</evidence>
<keyword evidence="9" id="KW-0460">Magnesium</keyword>
<dbReference type="GeneID" id="92747792"/>